<organism evidence="12 13">
    <name type="scientific">Providencia heimbachae ATCC 35613</name>
    <dbReference type="NCBI Taxonomy" id="1354272"/>
    <lineage>
        <taxon>Bacteria</taxon>
        <taxon>Pseudomonadati</taxon>
        <taxon>Pseudomonadota</taxon>
        <taxon>Gammaproteobacteria</taxon>
        <taxon>Enterobacterales</taxon>
        <taxon>Morganellaceae</taxon>
        <taxon>Providencia</taxon>
    </lineage>
</organism>
<reference evidence="12 13" key="1">
    <citation type="submission" date="2016-04" db="EMBL/GenBank/DDBJ databases">
        <title>ATOL: Assembling a taxonomically balanced genome-scale reconstruction of the evolutionary history of the Enterobacteriaceae.</title>
        <authorList>
            <person name="Plunkett G.III."/>
            <person name="Neeno-Eckwall E.C."/>
            <person name="Glasner J.D."/>
            <person name="Perna N.T."/>
        </authorList>
    </citation>
    <scope>NUCLEOTIDE SEQUENCE [LARGE SCALE GENOMIC DNA]</scope>
    <source>
        <strain evidence="12 13">ATCC 35613</strain>
    </source>
</reference>
<protein>
    <recommendedName>
        <fullName evidence="4 10">4-alpha-glucanotransferase</fullName>
        <ecNumber evidence="3 10">2.4.1.25</ecNumber>
    </recommendedName>
    <alternativeName>
        <fullName evidence="8 10">Amylomaltase</fullName>
    </alternativeName>
    <alternativeName>
        <fullName evidence="9 10">Disproportionating enzyme</fullName>
    </alternativeName>
</protein>
<evidence type="ECO:0000256" key="10">
    <source>
        <dbReference type="RuleBase" id="RU361207"/>
    </source>
</evidence>
<accession>A0A1B7JLH8</accession>
<dbReference type="EMBL" id="LXEW01000046">
    <property type="protein sequence ID" value="OAT48712.1"/>
    <property type="molecule type" value="Genomic_DNA"/>
</dbReference>
<dbReference type="Proteomes" id="UP000078224">
    <property type="component" value="Unassembled WGS sequence"/>
</dbReference>
<evidence type="ECO:0000313" key="12">
    <source>
        <dbReference type="EMBL" id="OAT48712.1"/>
    </source>
</evidence>
<dbReference type="SUPFAM" id="SSF51445">
    <property type="entry name" value="(Trans)glycosidases"/>
    <property type="match status" value="1"/>
</dbReference>
<dbReference type="AlphaFoldDB" id="A0A1B7JLH8"/>
<evidence type="ECO:0000256" key="9">
    <source>
        <dbReference type="ARBA" id="ARBA00031501"/>
    </source>
</evidence>
<dbReference type="OrthoDB" id="9763489at2"/>
<evidence type="ECO:0000256" key="8">
    <source>
        <dbReference type="ARBA" id="ARBA00031423"/>
    </source>
</evidence>
<keyword evidence="13" id="KW-1185">Reference proteome</keyword>
<dbReference type="EC" id="2.4.1.25" evidence="3 10"/>
<keyword evidence="7 10" id="KW-0119">Carbohydrate metabolism</keyword>
<sequence length="694" mass="79748">MQCENKDLDRISPDIAANYINARGELQAIPLSIQQRLFDAMGGETPFLKRKALPLPTVKVVPQSETIELAIQGTGEFEWLLETENNSLQKKGKLLAGQTLVLQSNLPLGYHNITLKQQDKQWHCQLIITPKRCYIPSTIEAGNKLWGASVQLYTLRSEHNWGIGDFGDLKRMVGEIGARGGSFIGLNPIHSLFPSNPESASPYSPSSRYWLNIIYIDVNAVIDFQLSEHARRWWQSKTTQDSLQAARDSDLVDYSTVTKLKITALKFAWQQFLLRDKQDELRAEFDRFVEARGESLHWQAAFDALHADLMAQNSAYWGWPVWPEEYRQAHSPAVTQFCQQKQDEVIFWSWLQWLAWRQFADCWQYCDKFNMLVGLYRDLAVGVTQGGVETWYDRELYCVDASIGAPPDILGPLGQNWGVAPLNPYVLAERAYAPFIELLRSNMENCGALRIDHVMSLLRLWWVPQNETAANGAYVYYPVDDLLAILALESQRMHCMIIGEDLGIVPEEIISKLRDYGVFSYKVLWFEHDDQRKVRSPEQWASQAMAVISTHDMPTLRGYWQGHDFVLGKKLGLYPDADMLEELKSDREGAKQQLLDALWVRNNDNKSSCHRLNRQRVSRDLNHQLHYFVADSHSALLGLQPEDWLDMLTPVNIPGTSTEYANWRRKLSKTLEEIFSDVDVNHLLSEVDRLRKKQ</sequence>
<dbReference type="Pfam" id="PF21226">
    <property type="entry name" value="MalQ_N"/>
    <property type="match status" value="1"/>
</dbReference>
<dbReference type="RefSeq" id="WP_068909782.1">
    <property type="nucleotide sequence ID" value="NZ_LXEW01000046.1"/>
</dbReference>
<dbReference type="PANTHER" id="PTHR32438:SF5">
    <property type="entry name" value="4-ALPHA-GLUCANOTRANSFERASE DPE1, CHLOROPLASTIC_AMYLOPLASTIC"/>
    <property type="match status" value="1"/>
</dbReference>
<comment type="similarity">
    <text evidence="2 10">Belongs to the disproportionating enzyme family.</text>
</comment>
<evidence type="ECO:0000313" key="13">
    <source>
        <dbReference type="Proteomes" id="UP000078224"/>
    </source>
</evidence>
<gene>
    <name evidence="12" type="ORF">M998_3213</name>
</gene>
<evidence type="ECO:0000256" key="5">
    <source>
        <dbReference type="ARBA" id="ARBA00022676"/>
    </source>
</evidence>
<dbReference type="PANTHER" id="PTHR32438">
    <property type="entry name" value="4-ALPHA-GLUCANOTRANSFERASE DPE1, CHLOROPLASTIC/AMYLOPLASTIC"/>
    <property type="match status" value="1"/>
</dbReference>
<dbReference type="NCBIfam" id="NF008274">
    <property type="entry name" value="PRK11052.1"/>
    <property type="match status" value="1"/>
</dbReference>
<dbReference type="InterPro" id="IPR003385">
    <property type="entry name" value="Glyco_hydro_77"/>
</dbReference>
<keyword evidence="6 10" id="KW-0808">Transferase</keyword>
<dbReference type="InterPro" id="IPR017853">
    <property type="entry name" value="GH"/>
</dbReference>
<dbReference type="Pfam" id="PF02446">
    <property type="entry name" value="Glyco_hydro_77"/>
    <property type="match status" value="1"/>
</dbReference>
<dbReference type="PATRIC" id="fig|1354272.4.peg.3280"/>
<dbReference type="GO" id="GO:0005975">
    <property type="term" value="P:carbohydrate metabolic process"/>
    <property type="evidence" value="ECO:0007669"/>
    <property type="project" value="InterPro"/>
</dbReference>
<dbReference type="GO" id="GO:0004134">
    <property type="term" value="F:4-alpha-glucanotransferase activity"/>
    <property type="evidence" value="ECO:0007669"/>
    <property type="project" value="UniProtKB-EC"/>
</dbReference>
<keyword evidence="5 10" id="KW-0328">Glycosyltransferase</keyword>
<name>A0A1B7JLH8_9GAMM</name>
<dbReference type="NCBIfam" id="TIGR00217">
    <property type="entry name" value="malQ"/>
    <property type="match status" value="1"/>
</dbReference>
<evidence type="ECO:0000256" key="3">
    <source>
        <dbReference type="ARBA" id="ARBA00012560"/>
    </source>
</evidence>
<feature type="domain" description="MalQ N-terminal beta-sandwich" evidence="11">
    <location>
        <begin position="55"/>
        <end position="130"/>
    </location>
</feature>
<comment type="catalytic activity">
    <reaction evidence="1 10">
        <text>Transfers a segment of a (1-&gt;4)-alpha-D-glucan to a new position in an acceptor, which may be glucose or a (1-&gt;4)-alpha-D-glucan.</text>
        <dbReference type="EC" id="2.4.1.25"/>
    </reaction>
</comment>
<dbReference type="InterPro" id="IPR048458">
    <property type="entry name" value="MalQ_N"/>
</dbReference>
<proteinExistence type="inferred from homology"/>
<evidence type="ECO:0000256" key="7">
    <source>
        <dbReference type="ARBA" id="ARBA00023277"/>
    </source>
</evidence>
<evidence type="ECO:0000256" key="2">
    <source>
        <dbReference type="ARBA" id="ARBA00005684"/>
    </source>
</evidence>
<comment type="caution">
    <text evidence="12">The sequence shown here is derived from an EMBL/GenBank/DDBJ whole genome shotgun (WGS) entry which is preliminary data.</text>
</comment>
<evidence type="ECO:0000256" key="6">
    <source>
        <dbReference type="ARBA" id="ARBA00022679"/>
    </source>
</evidence>
<evidence type="ECO:0000256" key="4">
    <source>
        <dbReference type="ARBA" id="ARBA00020295"/>
    </source>
</evidence>
<evidence type="ECO:0000256" key="1">
    <source>
        <dbReference type="ARBA" id="ARBA00000439"/>
    </source>
</evidence>
<evidence type="ECO:0000259" key="11">
    <source>
        <dbReference type="Pfam" id="PF21226"/>
    </source>
</evidence>
<dbReference type="Gene3D" id="3.20.20.80">
    <property type="entry name" value="Glycosidases"/>
    <property type="match status" value="1"/>
</dbReference>